<evidence type="ECO:0000313" key="2">
    <source>
        <dbReference type="Proteomes" id="UP000288246"/>
    </source>
</evidence>
<dbReference type="InterPro" id="IPR034660">
    <property type="entry name" value="DinB/YfiT-like"/>
</dbReference>
<dbReference type="SUPFAM" id="SSF109854">
    <property type="entry name" value="DinB/YfiT-like putative metalloenzymes"/>
    <property type="match status" value="1"/>
</dbReference>
<proteinExistence type="predicted"/>
<evidence type="ECO:0000313" key="1">
    <source>
        <dbReference type="EMBL" id="GCD21887.1"/>
    </source>
</evidence>
<dbReference type="Gene3D" id="1.20.120.450">
    <property type="entry name" value="dinb family like domain"/>
    <property type="match status" value="1"/>
</dbReference>
<comment type="caution">
    <text evidence="1">The sequence shown here is derived from an EMBL/GenBank/DDBJ whole genome shotgun (WGS) entry which is preliminary data.</text>
</comment>
<organism evidence="1 2">
    <name type="scientific">Cellulomonas algicola</name>
    <dbReference type="NCBI Taxonomy" id="2071633"/>
    <lineage>
        <taxon>Bacteria</taxon>
        <taxon>Bacillati</taxon>
        <taxon>Actinomycetota</taxon>
        <taxon>Actinomycetes</taxon>
        <taxon>Micrococcales</taxon>
        <taxon>Cellulomonadaceae</taxon>
        <taxon>Cellulomonas</taxon>
    </lineage>
</organism>
<keyword evidence="2" id="KW-1185">Reference proteome</keyword>
<gene>
    <name evidence="1" type="ORF">CTKZ_34490</name>
</gene>
<name>A0A401V4Q8_9CELL</name>
<accession>A0A401V4Q8</accession>
<dbReference type="AlphaFoldDB" id="A0A401V4Q8"/>
<dbReference type="EMBL" id="BHYL01000367">
    <property type="protein sequence ID" value="GCD21887.1"/>
    <property type="molecule type" value="Genomic_DNA"/>
</dbReference>
<reference evidence="1 2" key="1">
    <citation type="submission" date="2018-11" db="EMBL/GenBank/DDBJ databases">
        <title>Draft genome sequence of Cellulomonas takizawaensis strain TKZ-21.</title>
        <authorList>
            <person name="Yamamura H."/>
            <person name="Hayashi T."/>
            <person name="Hamada M."/>
            <person name="Serisawa Y."/>
            <person name="Matsuyama K."/>
            <person name="Nakagawa Y."/>
            <person name="Otoguro M."/>
            <person name="Yanagida F."/>
            <person name="Hayakawa M."/>
        </authorList>
    </citation>
    <scope>NUCLEOTIDE SEQUENCE [LARGE SCALE GENOMIC DNA]</scope>
    <source>
        <strain evidence="1 2">TKZ-21</strain>
    </source>
</reference>
<dbReference type="Pfam" id="PF04978">
    <property type="entry name" value="MST"/>
    <property type="match status" value="1"/>
</dbReference>
<dbReference type="Proteomes" id="UP000288246">
    <property type="component" value="Unassembled WGS sequence"/>
</dbReference>
<sequence length="205" mass="22704">MTCGTHQPGHVDDDRAVLHRYLQSARDALVWKLDGLDERAVRLPRTPTGTNLLGLVKHAAGVELGYFGETFDRDFPGLAELAWYLDETTPNLDMYATADEPVDEIVGLYRRVWAFADELVLNAPLDTPGRVAWWPEHRNPVSLREVVVHVTSDLSRHAGHADILREQADGAAGLRVDNSNLPGMTADEWAAYVAELERIADAAGR</sequence>
<dbReference type="InterPro" id="IPR007061">
    <property type="entry name" value="MST-like"/>
</dbReference>
<evidence type="ECO:0008006" key="3">
    <source>
        <dbReference type="Google" id="ProtNLM"/>
    </source>
</evidence>
<protein>
    <recommendedName>
        <fullName evidence="3">DinB family protein</fullName>
    </recommendedName>
</protein>